<organism evidence="3 4">
    <name type="scientific">Puccinia coronata f. sp. avenae</name>
    <dbReference type="NCBI Taxonomy" id="200324"/>
    <lineage>
        <taxon>Eukaryota</taxon>
        <taxon>Fungi</taxon>
        <taxon>Dikarya</taxon>
        <taxon>Basidiomycota</taxon>
        <taxon>Pucciniomycotina</taxon>
        <taxon>Pucciniomycetes</taxon>
        <taxon>Pucciniales</taxon>
        <taxon>Pucciniaceae</taxon>
        <taxon>Puccinia</taxon>
    </lineage>
</organism>
<dbReference type="InterPro" id="IPR052982">
    <property type="entry name" value="SRP1/TIP1-like"/>
</dbReference>
<comment type="caution">
    <text evidence="3">The sequence shown here is derived from an EMBL/GenBank/DDBJ whole genome shotgun (WGS) entry which is preliminary data.</text>
</comment>
<feature type="compositionally biased region" description="Low complexity" evidence="1">
    <location>
        <begin position="234"/>
        <end position="281"/>
    </location>
</feature>
<keyword evidence="4" id="KW-1185">Reference proteome</keyword>
<evidence type="ECO:0000256" key="2">
    <source>
        <dbReference type="SAM" id="Phobius"/>
    </source>
</evidence>
<name>A0A2N5T4B6_9BASI</name>
<feature type="compositionally biased region" description="Polar residues" evidence="1">
    <location>
        <begin position="164"/>
        <end position="177"/>
    </location>
</feature>
<evidence type="ECO:0008006" key="5">
    <source>
        <dbReference type="Google" id="ProtNLM"/>
    </source>
</evidence>
<keyword evidence="2" id="KW-0812">Transmembrane</keyword>
<keyword evidence="2" id="KW-0472">Membrane</keyword>
<gene>
    <name evidence="3" type="ORF">PCANC_08475</name>
</gene>
<evidence type="ECO:0000256" key="1">
    <source>
        <dbReference type="SAM" id="MobiDB-lite"/>
    </source>
</evidence>
<dbReference type="Proteomes" id="UP000235388">
    <property type="component" value="Unassembled WGS sequence"/>
</dbReference>
<dbReference type="AlphaFoldDB" id="A0A2N5T4B6"/>
<feature type="transmembrane region" description="Helical" evidence="2">
    <location>
        <begin position="40"/>
        <end position="59"/>
    </location>
</feature>
<sequence length="306" mass="31425">MASLIAMGKKHNHDWQWSLLDSAILSLVAFALSIHSDPVLLLYALNMISGLVLSFLFAAGSCAAGVVPTAPGPGQIFQEGGNCTLSWNLDTTNKWTSFTVDLMSGSNTAMQPVTNVFKDRDGTKGDTSYSWKCPNVTPNSAIYFYQFTQAGADTTWTTRFTIASSSGETTPPANSVQPGGAAIPWGVGRLEGAEAATNTPTTTPSTSANITALNTPTANATASTNVISAATTNTTNTTGITSTTPTQSTSSTGSTSKTSPSSSSSGSTYTTGSSNTSTPTSDASALPFYKHAASALLLAVVVVIAC</sequence>
<accession>A0A2N5T4B6</accession>
<dbReference type="EMBL" id="PGCJ01000799">
    <property type="protein sequence ID" value="PLW20341.1"/>
    <property type="molecule type" value="Genomic_DNA"/>
</dbReference>
<reference evidence="3 4" key="1">
    <citation type="submission" date="2017-11" db="EMBL/GenBank/DDBJ databases">
        <title>De novo assembly and phasing of dikaryotic genomes from two isolates of Puccinia coronata f. sp. avenae, the causal agent of oat crown rust.</title>
        <authorList>
            <person name="Miller M.E."/>
            <person name="Zhang Y."/>
            <person name="Omidvar V."/>
            <person name="Sperschneider J."/>
            <person name="Schwessinger B."/>
            <person name="Raley C."/>
            <person name="Palmer J.M."/>
            <person name="Garnica D."/>
            <person name="Upadhyaya N."/>
            <person name="Rathjen J."/>
            <person name="Taylor J.M."/>
            <person name="Park R.F."/>
            <person name="Dodds P.N."/>
            <person name="Hirsch C.D."/>
            <person name="Kianian S.F."/>
            <person name="Figueroa M."/>
        </authorList>
    </citation>
    <scope>NUCLEOTIDE SEQUENCE [LARGE SCALE GENOMIC DNA]</scope>
    <source>
        <strain evidence="3">12NC29</strain>
    </source>
</reference>
<proteinExistence type="predicted"/>
<dbReference type="OrthoDB" id="2432613at2759"/>
<evidence type="ECO:0000313" key="4">
    <source>
        <dbReference type="Proteomes" id="UP000235388"/>
    </source>
</evidence>
<feature type="region of interest" description="Disordered" evidence="1">
    <location>
        <begin position="164"/>
        <end position="185"/>
    </location>
</feature>
<dbReference type="PANTHER" id="PTHR40633:SF1">
    <property type="entry name" value="GPI ANCHORED SERINE-THREONINE RICH PROTEIN (AFU_ORTHOLOGUE AFUA_1G03630)"/>
    <property type="match status" value="1"/>
</dbReference>
<feature type="transmembrane region" description="Helical" evidence="2">
    <location>
        <begin position="15"/>
        <end position="33"/>
    </location>
</feature>
<dbReference type="PANTHER" id="PTHR40633">
    <property type="entry name" value="MATRIX PROTEIN, PUTATIVE (AFU_ORTHOLOGUE AFUA_8G05410)-RELATED"/>
    <property type="match status" value="1"/>
</dbReference>
<evidence type="ECO:0000313" key="3">
    <source>
        <dbReference type="EMBL" id="PLW20341.1"/>
    </source>
</evidence>
<keyword evidence="2" id="KW-1133">Transmembrane helix</keyword>
<protein>
    <recommendedName>
        <fullName evidence="5">Ser-Thr-rich glycosyl-phosphatidyl-inositol-anchored membrane family-domain-containing protein</fullName>
    </recommendedName>
</protein>
<feature type="region of interest" description="Disordered" evidence="1">
    <location>
        <begin position="234"/>
        <end position="282"/>
    </location>
</feature>
<dbReference type="STRING" id="200324.A0A2N5T4B6"/>